<dbReference type="PROSITE" id="PS50262">
    <property type="entry name" value="G_PROTEIN_RECEP_F1_2"/>
    <property type="match status" value="1"/>
</dbReference>
<evidence type="ECO:0000256" key="3">
    <source>
        <dbReference type="ARBA" id="ARBA00022475"/>
    </source>
</evidence>
<proteinExistence type="inferred from homology"/>
<evidence type="ECO:0000256" key="6">
    <source>
        <dbReference type="ARBA" id="ARBA00023040"/>
    </source>
</evidence>
<feature type="transmembrane region" description="Helical" evidence="11">
    <location>
        <begin position="340"/>
        <end position="357"/>
    </location>
</feature>
<comment type="similarity">
    <text evidence="2">Belongs to the L6 tetraspanin family.</text>
</comment>
<evidence type="ECO:0000313" key="14">
    <source>
        <dbReference type="Proteomes" id="UP001558613"/>
    </source>
</evidence>
<keyword evidence="4 10" id="KW-0812">Transmembrane</keyword>
<reference evidence="13 14" key="1">
    <citation type="submission" date="2023-09" db="EMBL/GenBank/DDBJ databases">
        <authorList>
            <person name="Wang M."/>
        </authorList>
    </citation>
    <scope>NUCLEOTIDE SEQUENCE [LARGE SCALE GENOMIC DNA]</scope>
    <source>
        <strain evidence="13">GT-2023</strain>
        <tissue evidence="13">Liver</tissue>
    </source>
</reference>
<evidence type="ECO:0000256" key="10">
    <source>
        <dbReference type="RuleBase" id="RU000688"/>
    </source>
</evidence>
<dbReference type="EMBL" id="JAYMGO010000015">
    <property type="protein sequence ID" value="KAL1260081.1"/>
    <property type="molecule type" value="Genomic_DNA"/>
</dbReference>
<evidence type="ECO:0000313" key="13">
    <source>
        <dbReference type="EMBL" id="KAL1260081.1"/>
    </source>
</evidence>
<feature type="transmembrane region" description="Helical" evidence="11">
    <location>
        <begin position="515"/>
        <end position="541"/>
    </location>
</feature>
<protein>
    <recommendedName>
        <fullName evidence="12">G-protein coupled receptors family 1 profile domain-containing protein</fullName>
    </recommendedName>
</protein>
<keyword evidence="7 11" id="KW-0472">Membrane</keyword>
<name>A0ABR3M773_9TELE</name>
<dbReference type="Pfam" id="PF05805">
    <property type="entry name" value="L6_membrane"/>
    <property type="match status" value="1"/>
</dbReference>
<dbReference type="PRINTS" id="PR01157">
    <property type="entry name" value="P2YPURNOCPTR"/>
</dbReference>
<dbReference type="InterPro" id="IPR017452">
    <property type="entry name" value="GPCR_Rhodpsn_7TM"/>
</dbReference>
<dbReference type="PRINTS" id="PR00237">
    <property type="entry name" value="GPCRRHODOPSN"/>
</dbReference>
<feature type="transmembrane region" description="Helical" evidence="11">
    <location>
        <begin position="116"/>
        <end position="144"/>
    </location>
</feature>
<dbReference type="InterPro" id="IPR000276">
    <property type="entry name" value="GPCR_Rhodpsn"/>
</dbReference>
<feature type="transmembrane region" description="Helical" evidence="11">
    <location>
        <begin position="190"/>
        <end position="211"/>
    </location>
</feature>
<comment type="similarity">
    <text evidence="10">Belongs to the G-protein coupled receptor 1 family.</text>
</comment>
<comment type="caution">
    <text evidence="13">The sequence shown here is derived from an EMBL/GenBank/DDBJ whole genome shotgun (WGS) entry which is preliminary data.</text>
</comment>
<sequence>MWVGNTQLYLSRQSSSSWNITEQDRCAAEMCTGHCSRSVGMALIPIAIICMLANALLLFPDLKYEYLTENHVTREAMWCSGIWASGLLVLVAARGFTTHYEKKGCCYFTTEVLRKLGYTCLAILGAGLCFVVSGTGLALGPLCLHNGTEGLKWERPLKQIKTGEKLYLYTPERWASACVEPRGVVMWNMVLFSILMAASGLELIFCVLHLLTALLEFMCGPRFCNNKMCICVVNASPQVSIMDHNATNLTETPCGLSEMPARPFFLCLYTVFFLASLVLNSITAYVYFCKTTNQTSITIYLKNLVIADMFVCLCLILRIAKYASTSVEIQRIYCNFGAPAAYLNMYSSILFMGYIAANRYMRIVRSLETHLLQKVCSTRYICIMTWAVLLGPIFAYIVVFVNTDEQTSAHSGFDCDGFHNNLLRQIYLALQIISFTMFLFVLVFLILFYWLNVQKLRQAQRTMPDHPGNVKLSKSKRNMQVLVVVFCVCFVPYHLMRLPYEFIRPLLHDCTAAQILYILKELTVLLTVLNACLDPLIYFVFCKTFRAQLNLQRFRQSE</sequence>
<comment type="subcellular location">
    <subcellularLocation>
        <location evidence="1">Cell membrane</location>
        <topology evidence="1">Multi-pass membrane protein</topology>
    </subcellularLocation>
</comment>
<dbReference type="PANTHER" id="PTHR24233:SF11">
    <property type="entry name" value="P2Y PURINOCEPTOR 14-LIKE"/>
    <property type="match status" value="1"/>
</dbReference>
<dbReference type="PANTHER" id="PTHR24233">
    <property type="entry name" value="P2Y PURINOCEPTOR-RELATED G-PROTEIN COUPLED RECEPTOR"/>
    <property type="match status" value="1"/>
</dbReference>
<feature type="transmembrane region" description="Helical" evidence="11">
    <location>
        <begin position="263"/>
        <end position="288"/>
    </location>
</feature>
<evidence type="ECO:0000256" key="8">
    <source>
        <dbReference type="ARBA" id="ARBA00023170"/>
    </source>
</evidence>
<feature type="transmembrane region" description="Helical" evidence="11">
    <location>
        <begin position="479"/>
        <end position="495"/>
    </location>
</feature>
<keyword evidence="6 10" id="KW-0297">G-protein coupled receptor</keyword>
<feature type="transmembrane region" description="Helical" evidence="11">
    <location>
        <begin position="426"/>
        <end position="451"/>
    </location>
</feature>
<evidence type="ECO:0000256" key="5">
    <source>
        <dbReference type="ARBA" id="ARBA00022989"/>
    </source>
</evidence>
<evidence type="ECO:0000256" key="2">
    <source>
        <dbReference type="ARBA" id="ARBA00006193"/>
    </source>
</evidence>
<dbReference type="InterPro" id="IPR008661">
    <property type="entry name" value="L6_membrane"/>
</dbReference>
<feature type="transmembrane region" description="Helical" evidence="11">
    <location>
        <begin position="76"/>
        <end position="96"/>
    </location>
</feature>
<dbReference type="Proteomes" id="UP001558613">
    <property type="component" value="Unassembled WGS sequence"/>
</dbReference>
<dbReference type="Gene3D" id="1.20.1070.10">
    <property type="entry name" value="Rhodopsin 7-helix transmembrane proteins"/>
    <property type="match status" value="1"/>
</dbReference>
<accession>A0ABR3M773</accession>
<gene>
    <name evidence="13" type="ORF">QQF64_007908</name>
</gene>
<evidence type="ECO:0000256" key="9">
    <source>
        <dbReference type="ARBA" id="ARBA00023224"/>
    </source>
</evidence>
<keyword evidence="8 10" id="KW-0675">Receptor</keyword>
<evidence type="ECO:0000259" key="12">
    <source>
        <dbReference type="PROSITE" id="PS50262"/>
    </source>
</evidence>
<keyword evidence="9 10" id="KW-0807">Transducer</keyword>
<evidence type="ECO:0000256" key="4">
    <source>
        <dbReference type="ARBA" id="ARBA00022692"/>
    </source>
</evidence>
<keyword evidence="14" id="KW-1185">Reference proteome</keyword>
<evidence type="ECO:0000256" key="11">
    <source>
        <dbReference type="SAM" id="Phobius"/>
    </source>
</evidence>
<feature type="transmembrane region" description="Helical" evidence="11">
    <location>
        <begin position="300"/>
        <end position="320"/>
    </location>
</feature>
<evidence type="ECO:0000256" key="1">
    <source>
        <dbReference type="ARBA" id="ARBA00004651"/>
    </source>
</evidence>
<evidence type="ECO:0000256" key="7">
    <source>
        <dbReference type="ARBA" id="ARBA00023136"/>
    </source>
</evidence>
<keyword evidence="5 11" id="KW-1133">Transmembrane helix</keyword>
<dbReference type="SUPFAM" id="SSF81321">
    <property type="entry name" value="Family A G protein-coupled receptor-like"/>
    <property type="match status" value="1"/>
</dbReference>
<organism evidence="13 14">
    <name type="scientific">Cirrhinus molitorella</name>
    <name type="common">mud carp</name>
    <dbReference type="NCBI Taxonomy" id="172907"/>
    <lineage>
        <taxon>Eukaryota</taxon>
        <taxon>Metazoa</taxon>
        <taxon>Chordata</taxon>
        <taxon>Craniata</taxon>
        <taxon>Vertebrata</taxon>
        <taxon>Euteleostomi</taxon>
        <taxon>Actinopterygii</taxon>
        <taxon>Neopterygii</taxon>
        <taxon>Teleostei</taxon>
        <taxon>Ostariophysi</taxon>
        <taxon>Cypriniformes</taxon>
        <taxon>Cyprinidae</taxon>
        <taxon>Labeoninae</taxon>
        <taxon>Labeonini</taxon>
        <taxon>Cirrhinus</taxon>
    </lineage>
</organism>
<keyword evidence="3" id="KW-1003">Cell membrane</keyword>
<dbReference type="Pfam" id="PF00001">
    <property type="entry name" value="7tm_1"/>
    <property type="match status" value="1"/>
</dbReference>
<dbReference type="PROSITE" id="PS00237">
    <property type="entry name" value="G_PROTEIN_RECEP_F1_1"/>
    <property type="match status" value="1"/>
</dbReference>
<feature type="domain" description="G-protein coupled receptors family 1 profile" evidence="12">
    <location>
        <begin position="279"/>
        <end position="538"/>
    </location>
</feature>
<feature type="transmembrane region" description="Helical" evidence="11">
    <location>
        <begin position="378"/>
        <end position="401"/>
    </location>
</feature>
<feature type="transmembrane region" description="Helical" evidence="11">
    <location>
        <begin position="42"/>
        <end position="64"/>
    </location>
</feature>